<name>A0ABT5L6S1_9ALTE</name>
<dbReference type="InterPro" id="IPR037165">
    <property type="entry name" value="AldOxase/xan_DH_Mopterin-bd_sf"/>
</dbReference>
<dbReference type="InterPro" id="IPR046867">
    <property type="entry name" value="AldOxase/xan_DH_MoCoBD2"/>
</dbReference>
<dbReference type="SUPFAM" id="SSF56003">
    <property type="entry name" value="Molybdenum cofactor-binding domain"/>
    <property type="match status" value="1"/>
</dbReference>
<dbReference type="EC" id="1.17.1.4" evidence="5"/>
<keyword evidence="2" id="KW-0500">Molybdenum</keyword>
<feature type="domain" description="Aldehyde oxidase/xanthine dehydrogenase a/b hammerhead" evidence="4">
    <location>
        <begin position="31"/>
        <end position="138"/>
    </location>
</feature>
<comment type="similarity">
    <text evidence="1">Belongs to the xanthine dehydrogenase family.</text>
</comment>
<dbReference type="Gene3D" id="3.30.365.10">
    <property type="entry name" value="Aldehyde oxidase/xanthine dehydrogenase, molybdopterin binding domain"/>
    <property type="match status" value="4"/>
</dbReference>
<proteinExistence type="inferred from homology"/>
<keyword evidence="6" id="KW-1185">Reference proteome</keyword>
<dbReference type="NCBIfam" id="TIGR02965">
    <property type="entry name" value="xanthine_xdhB"/>
    <property type="match status" value="1"/>
</dbReference>
<dbReference type="InterPro" id="IPR008274">
    <property type="entry name" value="AldOxase/xan_DH_MoCoBD1"/>
</dbReference>
<evidence type="ECO:0000256" key="3">
    <source>
        <dbReference type="ARBA" id="ARBA00023002"/>
    </source>
</evidence>
<dbReference type="SUPFAM" id="SSF54665">
    <property type="entry name" value="CO dehydrogenase molybdoprotein N-domain-like"/>
    <property type="match status" value="1"/>
</dbReference>
<evidence type="ECO:0000313" key="6">
    <source>
        <dbReference type="Proteomes" id="UP001218788"/>
    </source>
</evidence>
<dbReference type="GO" id="GO:0004854">
    <property type="term" value="F:xanthine dehydrogenase activity"/>
    <property type="evidence" value="ECO:0007669"/>
    <property type="project" value="UniProtKB-EC"/>
</dbReference>
<evidence type="ECO:0000259" key="4">
    <source>
        <dbReference type="SMART" id="SM01008"/>
    </source>
</evidence>
<protein>
    <submittedName>
        <fullName evidence="5">Xanthine dehydrogenase molybdopterin binding subunit</fullName>
        <ecNumber evidence="5">1.17.1.4</ecNumber>
    </submittedName>
</protein>
<dbReference type="Pfam" id="PF02738">
    <property type="entry name" value="MoCoBD_1"/>
    <property type="match status" value="1"/>
</dbReference>
<dbReference type="RefSeq" id="WP_273640775.1">
    <property type="nucleotide sequence ID" value="NZ_JAQQXP010000001.1"/>
</dbReference>
<dbReference type="PANTHER" id="PTHR11908">
    <property type="entry name" value="XANTHINE DEHYDROGENASE"/>
    <property type="match status" value="1"/>
</dbReference>
<dbReference type="InterPro" id="IPR036856">
    <property type="entry name" value="Ald_Oxase/Xan_DH_a/b_sf"/>
</dbReference>
<comment type="caution">
    <text evidence="5">The sequence shown here is derived from an EMBL/GenBank/DDBJ whole genome shotgun (WGS) entry which is preliminary data.</text>
</comment>
<dbReference type="EMBL" id="JAQQXP010000001">
    <property type="protein sequence ID" value="MDC8831458.1"/>
    <property type="molecule type" value="Genomic_DNA"/>
</dbReference>
<dbReference type="InterPro" id="IPR000674">
    <property type="entry name" value="Ald_Oxase/Xan_DH_a/b"/>
</dbReference>
<accession>A0ABT5L6S1</accession>
<dbReference type="InterPro" id="IPR014309">
    <property type="entry name" value="Xanthine_DH_Mopterin-bd_su"/>
</dbReference>
<sequence>MRKLVKQPAAHAEHTPLLKPARHESAVRQVSGTARYVDDIPAPDSLCYVSVGTTNVASGTLQALELAAVWQSPGVIDVITIADIPGHTDIGPVFGGDPILLDTEVKFHGQPVFAVLAETEEQARVAATKAEMSFTGAPAILTTDAALVADSKVRPTHEFGRGDIDAALASAPMTASGHLSVGGQEHLYLEGQVSLAIPEEEDRLSIYTSSQHPSEVQKLVAEVLGVKLHRVAVDMRRMGGGFGGKESQAAQWACLAAVFAWRTQRAVKMRLPRMLDMQATGKRHPFENDYHIGFDASGKMHGARITVAGNCGHSPDLSDAIVDRAMFHTDNAYQLGASKITGHRLKTHIVSHTAFRGFGGPQGLIMAELMMDVVARKTGLDPLTVRKRNLYSPQNGMITPYGMELEQDILPSLIERLENDAHYWQRREALTRFNQQSPIIKKGLSLTPVKFGISFTAKHLNQAGALIHIYTDGSVQVNHGGTEMGQGLHTKVGQIVAHEFGISLDNIEVTATRTDKVPNTSPTAASSGTDLNGKAAQNACITLKQRLAELFAEEFGVAPDSVTFADGKVSSGDHALPFTQLVQNAYMARISLSSTGYYRTPKIYYDRDTGSGRPFFYFANGAAVSEVRVDTLTGEYTVDKVDILHDVGTSLNPAIDRGQIEGGFIQGMGWLTTEDLRWDDSGKLISNNLATYKIPAIGDTPAHFNVELFDRPNAEDSIYHSKAVGEPPLMLAMSVWCAIKDAVSSLADYRIDPAIPAPATPEKVLTAITALQEGKNHAN</sequence>
<dbReference type="Proteomes" id="UP001218788">
    <property type="component" value="Unassembled WGS sequence"/>
</dbReference>
<dbReference type="Pfam" id="PF20256">
    <property type="entry name" value="MoCoBD_2"/>
    <property type="match status" value="1"/>
</dbReference>
<dbReference type="InterPro" id="IPR016208">
    <property type="entry name" value="Ald_Oxase/xanthine_DH-like"/>
</dbReference>
<evidence type="ECO:0000256" key="1">
    <source>
        <dbReference type="ARBA" id="ARBA00006849"/>
    </source>
</evidence>
<organism evidence="5 6">
    <name type="scientific">Alteromonas gilva</name>
    <dbReference type="NCBI Taxonomy" id="2987522"/>
    <lineage>
        <taxon>Bacteria</taxon>
        <taxon>Pseudomonadati</taxon>
        <taxon>Pseudomonadota</taxon>
        <taxon>Gammaproteobacteria</taxon>
        <taxon>Alteromonadales</taxon>
        <taxon>Alteromonadaceae</taxon>
        <taxon>Alteromonas/Salinimonas group</taxon>
        <taxon>Alteromonas</taxon>
    </lineage>
</organism>
<dbReference type="PANTHER" id="PTHR11908:SF132">
    <property type="entry name" value="ALDEHYDE OXIDASE 1-RELATED"/>
    <property type="match status" value="1"/>
</dbReference>
<reference evidence="5 6" key="1">
    <citation type="submission" date="2022-10" db="EMBL/GenBank/DDBJ databases">
        <title>Alteromonas sp. chi3 Genome sequencing.</title>
        <authorList>
            <person name="Park S."/>
        </authorList>
    </citation>
    <scope>NUCLEOTIDE SEQUENCE [LARGE SCALE GENOMIC DNA]</scope>
    <source>
        <strain evidence="6">chi3</strain>
    </source>
</reference>
<dbReference type="SMART" id="SM01008">
    <property type="entry name" value="Ald_Xan_dh_C"/>
    <property type="match status" value="1"/>
</dbReference>
<gene>
    <name evidence="5" type="primary">xdhB</name>
    <name evidence="5" type="ORF">OIK42_11870</name>
</gene>
<keyword evidence="3 5" id="KW-0560">Oxidoreductase</keyword>
<evidence type="ECO:0000313" key="5">
    <source>
        <dbReference type="EMBL" id="MDC8831458.1"/>
    </source>
</evidence>
<dbReference type="Pfam" id="PF01315">
    <property type="entry name" value="Ald_Xan_dh_C"/>
    <property type="match status" value="1"/>
</dbReference>
<evidence type="ECO:0000256" key="2">
    <source>
        <dbReference type="ARBA" id="ARBA00022505"/>
    </source>
</evidence>
<dbReference type="Gene3D" id="3.90.1170.50">
    <property type="entry name" value="Aldehyde oxidase/xanthine dehydrogenase, a/b hammerhead"/>
    <property type="match status" value="1"/>
</dbReference>